<gene>
    <name evidence="1" type="ORF">D8S85_20825</name>
</gene>
<evidence type="ECO:0000313" key="2">
    <source>
        <dbReference type="Proteomes" id="UP000270673"/>
    </source>
</evidence>
<name>A0A3S9VYY3_9BACT</name>
<dbReference type="Pfam" id="PF16407">
    <property type="entry name" value="PKD_2"/>
    <property type="match status" value="1"/>
</dbReference>
<proteinExistence type="predicted"/>
<evidence type="ECO:0008006" key="3">
    <source>
        <dbReference type="Google" id="ProtNLM"/>
    </source>
</evidence>
<reference evidence="1 2" key="1">
    <citation type="submission" date="2018-10" db="EMBL/GenBank/DDBJ databases">
        <title>Butyricimonas faecalis sp. nov., isolated from human faeces and emended description of the genus Butyricimonas.</title>
        <authorList>
            <person name="Le Roy T."/>
            <person name="Van der Smissen P."/>
            <person name="Paquot A."/>
            <person name="Delzenne N."/>
            <person name="Muccioli G."/>
            <person name="Collet J.-F."/>
            <person name="Cani P.D."/>
        </authorList>
    </citation>
    <scope>NUCLEOTIDE SEQUENCE [LARGE SCALE GENOMIC DNA]</scope>
    <source>
        <strain evidence="1 2">H184</strain>
    </source>
</reference>
<organism evidence="1 2">
    <name type="scientific">Butyricimonas faecalis</name>
    <dbReference type="NCBI Taxonomy" id="2093856"/>
    <lineage>
        <taxon>Bacteria</taxon>
        <taxon>Pseudomonadati</taxon>
        <taxon>Bacteroidota</taxon>
        <taxon>Bacteroidia</taxon>
        <taxon>Bacteroidales</taxon>
        <taxon>Odoribacteraceae</taxon>
        <taxon>Butyricimonas</taxon>
    </lineage>
</organism>
<dbReference type="Proteomes" id="UP000270673">
    <property type="component" value="Chromosome"/>
</dbReference>
<dbReference type="EMBL" id="CP032819">
    <property type="protein sequence ID" value="AZS31748.1"/>
    <property type="molecule type" value="Genomic_DNA"/>
</dbReference>
<sequence>MKRINYFFFILIVSICVSCYEDKGNYDYIDIENIEIEKFVSVYKTLGDTVKIEPKFNIDLPENASYLSYEWSIDGKKRPEDPNWNSRNFFWIADEIISTFNLILKVTDERYGISYMQQGYISISGEFDASFSWMILSEQEGKTMLSFFKTVDTEWSADWSSMTITEWKEYKDLYPSRNGGIELGQGPISMREHYCADYDVRAGNIWIFSESGAVDLEGVGLTKDIDLNQTFMGGVPAGVTIQGGVFMIQTDVVYDQYGHLYSRVKSDNQLFNSDYFLPEPMKYEGKILEQCEPVLGRYLMYTARYTPIIDKKNSRLLAIIDGKINWDDDPLKGAANIIEVPGAAVLGAGEVLPANYIPLNDFSGYEIVSMQYRKLTPVNSSTTYPAFNILFKNENGDLYLEEFALERESGADGYYMEVSNVKVFELNGLGGIPSSMVIPPYTTSNYAFFAVGNVLYMLDKDTRILSKYLEFNARITAMDAENMQQNQYVAVGLENGEFHVVNIVNAKNRPETDRIMCSSKERFGKILQINWKIGNGYSSWN</sequence>
<accession>A0A3S9VYY3</accession>
<keyword evidence="2" id="KW-1185">Reference proteome</keyword>
<dbReference type="KEGG" id="buy:D8S85_20825"/>
<dbReference type="InterPro" id="IPR032183">
    <property type="entry name" value="PKD-like"/>
</dbReference>
<dbReference type="RefSeq" id="WP_106624170.1">
    <property type="nucleotide sequence ID" value="NZ_CP032819.1"/>
</dbReference>
<dbReference type="OrthoDB" id="618659at2"/>
<dbReference type="AlphaFoldDB" id="A0A3S9VYY3"/>
<evidence type="ECO:0000313" key="1">
    <source>
        <dbReference type="EMBL" id="AZS31748.1"/>
    </source>
</evidence>
<protein>
    <recommendedName>
        <fullName evidence="3">PKD-like family protein</fullName>
    </recommendedName>
</protein>